<evidence type="ECO:0000256" key="10">
    <source>
        <dbReference type="ARBA" id="ARBA00023004"/>
    </source>
</evidence>
<name>A0A836FBW2_9HYME</name>
<dbReference type="FunFam" id="1.10.630.10:FF:000042">
    <property type="entry name" value="Cytochrome P450"/>
    <property type="match status" value="2"/>
</dbReference>
<keyword evidence="16" id="KW-1185">Reference proteome</keyword>
<comment type="subcellular location">
    <subcellularLocation>
        <location evidence="3">Endoplasmic reticulum membrane</location>
        <topology evidence="3">Peripheral membrane protein</topology>
    </subcellularLocation>
    <subcellularLocation>
        <location evidence="2">Microsome membrane</location>
        <topology evidence="2">Peripheral membrane protein</topology>
    </subcellularLocation>
</comment>
<keyword evidence="7" id="KW-0256">Endoplasmic reticulum</keyword>
<evidence type="ECO:0000256" key="14">
    <source>
        <dbReference type="SAM" id="Phobius"/>
    </source>
</evidence>
<evidence type="ECO:0000256" key="13">
    <source>
        <dbReference type="PIRSR" id="PIRSR602401-1"/>
    </source>
</evidence>
<comment type="caution">
    <text evidence="15">The sequence shown here is derived from an EMBL/GenBank/DDBJ whole genome shotgun (WGS) entry which is preliminary data.</text>
</comment>
<dbReference type="InterPro" id="IPR050476">
    <property type="entry name" value="Insect_CytP450_Detox"/>
</dbReference>
<evidence type="ECO:0000256" key="8">
    <source>
        <dbReference type="ARBA" id="ARBA00022848"/>
    </source>
</evidence>
<dbReference type="GO" id="GO:0004497">
    <property type="term" value="F:monooxygenase activity"/>
    <property type="evidence" value="ECO:0007669"/>
    <property type="project" value="UniProtKB-KW"/>
</dbReference>
<keyword evidence="12 14" id="KW-0472">Membrane</keyword>
<evidence type="ECO:0000313" key="15">
    <source>
        <dbReference type="EMBL" id="KAG5316471.1"/>
    </source>
</evidence>
<organism evidence="15 16">
    <name type="scientific">Acromyrmex insinuator</name>
    <dbReference type="NCBI Taxonomy" id="230686"/>
    <lineage>
        <taxon>Eukaryota</taxon>
        <taxon>Metazoa</taxon>
        <taxon>Ecdysozoa</taxon>
        <taxon>Arthropoda</taxon>
        <taxon>Hexapoda</taxon>
        <taxon>Insecta</taxon>
        <taxon>Pterygota</taxon>
        <taxon>Neoptera</taxon>
        <taxon>Endopterygota</taxon>
        <taxon>Hymenoptera</taxon>
        <taxon>Apocrita</taxon>
        <taxon>Aculeata</taxon>
        <taxon>Formicoidea</taxon>
        <taxon>Formicidae</taxon>
        <taxon>Myrmicinae</taxon>
        <taxon>Acromyrmex</taxon>
    </lineage>
</organism>
<accession>A0A836FBW2</accession>
<protein>
    <submittedName>
        <fullName evidence="15">CP9E2 protein</fullName>
    </submittedName>
</protein>
<keyword evidence="8" id="KW-0492">Microsome</keyword>
<dbReference type="GO" id="GO:0016705">
    <property type="term" value="F:oxidoreductase activity, acting on paired donors, with incorporation or reduction of molecular oxygen"/>
    <property type="evidence" value="ECO:0007669"/>
    <property type="project" value="InterPro"/>
</dbReference>
<dbReference type="PRINTS" id="PR00385">
    <property type="entry name" value="P450"/>
</dbReference>
<dbReference type="Proteomes" id="UP000667349">
    <property type="component" value="Unassembled WGS sequence"/>
</dbReference>
<dbReference type="EMBL" id="JAANHZ010000053">
    <property type="protein sequence ID" value="KAG5316471.1"/>
    <property type="molecule type" value="Genomic_DNA"/>
</dbReference>
<dbReference type="GO" id="GO:0020037">
    <property type="term" value="F:heme binding"/>
    <property type="evidence" value="ECO:0007669"/>
    <property type="project" value="InterPro"/>
</dbReference>
<dbReference type="SUPFAM" id="SSF48264">
    <property type="entry name" value="Cytochrome P450"/>
    <property type="match status" value="2"/>
</dbReference>
<dbReference type="InterPro" id="IPR017972">
    <property type="entry name" value="Cyt_P450_CS"/>
</dbReference>
<feature type="binding site" description="axial binding residue" evidence="13">
    <location>
        <position position="437"/>
    </location>
    <ligand>
        <name>heme</name>
        <dbReference type="ChEBI" id="CHEBI:30413"/>
    </ligand>
    <ligandPart>
        <name>Fe</name>
        <dbReference type="ChEBI" id="CHEBI:18248"/>
    </ligandPart>
</feature>
<proteinExistence type="inferred from homology"/>
<dbReference type="PANTHER" id="PTHR24292">
    <property type="entry name" value="CYTOCHROME P450"/>
    <property type="match status" value="1"/>
</dbReference>
<feature type="transmembrane region" description="Helical" evidence="14">
    <location>
        <begin position="534"/>
        <end position="553"/>
    </location>
</feature>
<keyword evidence="9" id="KW-0560">Oxidoreductase</keyword>
<feature type="non-terminal residue" evidence="15">
    <location>
        <position position="1"/>
    </location>
</feature>
<sequence length="1051" mass="120517">MIYVIALSVIAGALGLYYFLFKDLNYFKKYGLGNMGPTFLRLQSLTELVKTTYDLHPEAKYVGMFDMTVPIVVIRDPELIKSIALKHFDSFMDHRSFINEDQDPLFGKNLFALRGEKWRQVRSLLSPAFTSSKMKNMFKLMSDCGANFGNYLAQLPPEQRILEVKDVFTRYTNDVIATCAFGVSVDSTKNPKNEFYVYGKEATVFNTTAFIKFYIFRSFPWLARLINLKIIRQKIIDFFRDLIKTTIKTRDENGIVRPDMLQLMMETRGKEGKAELSTDDMVAQAFVFFFAGFDSTSTLMSFAAHELAINQDIQDKLRKEIDQVLEETNGQAPYEAINGMEYLDAVVNEALRMYPIAVAMDRVCAKDFELPPALPGLKPFVVKKGQGIWIPAYGLQHDPNYFKEPEKFDPERFFGEQKKENLNCGAYLPFGLGPRMCIGNRFALLETKVILFQLLARCDLKTCEKTPNPIKIAKDSFNIKPEGGFWLKVVPRKDTHHTLATNHISLGSCSLHSSSSVLCVCVCVCMHCVNTINIMMYIIVLLIAGALSLYYLLFKDLNYFKKHGIPYVKPLPIVGSMKSTFLRRESIPDFIKSVYNLYPDAKYIGLYDVKNPIIMLRDPELIKSVTLKHFDMFMDHISFVDENQDPVFGKNLAALRGERWREIRSILSPAFTSSKMKSMYKLMFNCGIDFGSYLAQLPPEERIMEIKDVFTRFTNDVIATCAFGVKVDSMRNRKNDFYVYGTEATNFTGNFIFLKMYILRTLPWLARIFKLTFVRKEIANFFRELVKTTIKARDENGIVRPDMLQLMMESRGKDGKTELTIDDMVSQAFIFFFGGFESTSTLMCFAAHEIAINQNIHKRLQNEIDQVLEDTNGQVTYEAVNSMEYLDAIINEALRMYPVAVMLDRLCLKDFELPPPLPGIKPFTIKKGHGLWIPVYGLHRDSKYFEEPEKFDPERFLGERKKDNLNCGAYLPFGLGPRMCIGNRFALLETKVLLFQLLARCDLKPCEKTSMPIKIIKNSLFMKPEGGFWLSVMPRKNTHHSIITNDINGTG</sequence>
<keyword evidence="10 13" id="KW-0408">Iron</keyword>
<evidence type="ECO:0000256" key="3">
    <source>
        <dbReference type="ARBA" id="ARBA00004406"/>
    </source>
</evidence>
<evidence type="ECO:0000256" key="11">
    <source>
        <dbReference type="ARBA" id="ARBA00023033"/>
    </source>
</evidence>
<dbReference type="Gene3D" id="1.10.630.10">
    <property type="entry name" value="Cytochrome P450"/>
    <property type="match status" value="2"/>
</dbReference>
<evidence type="ECO:0000256" key="2">
    <source>
        <dbReference type="ARBA" id="ARBA00004174"/>
    </source>
</evidence>
<dbReference type="Pfam" id="PF00067">
    <property type="entry name" value="p450"/>
    <property type="match status" value="2"/>
</dbReference>
<dbReference type="PRINTS" id="PR00463">
    <property type="entry name" value="EP450I"/>
</dbReference>
<comment type="cofactor">
    <cofactor evidence="1 13">
        <name>heme</name>
        <dbReference type="ChEBI" id="CHEBI:30413"/>
    </cofactor>
</comment>
<keyword evidence="5 13" id="KW-0349">Heme</keyword>
<evidence type="ECO:0000256" key="4">
    <source>
        <dbReference type="ARBA" id="ARBA00010617"/>
    </source>
</evidence>
<dbReference type="InterPro" id="IPR002401">
    <property type="entry name" value="Cyt_P450_E_grp-I"/>
</dbReference>
<evidence type="ECO:0000256" key="9">
    <source>
        <dbReference type="ARBA" id="ARBA00023002"/>
    </source>
</evidence>
<keyword evidence="6 13" id="KW-0479">Metal-binding</keyword>
<evidence type="ECO:0000256" key="6">
    <source>
        <dbReference type="ARBA" id="ARBA00022723"/>
    </source>
</evidence>
<reference evidence="15" key="1">
    <citation type="submission" date="2020-02" db="EMBL/GenBank/DDBJ databases">
        <title>Relaxed selection underlies rapid genomic changes in the transitions from sociality to social parasitism in ants.</title>
        <authorList>
            <person name="Bi X."/>
        </authorList>
    </citation>
    <scope>NUCLEOTIDE SEQUENCE</scope>
    <source>
        <strain evidence="15">BGI-DK2013a</strain>
        <tissue evidence="15">Whole body</tissue>
    </source>
</reference>
<keyword evidence="11" id="KW-0503">Monooxygenase</keyword>
<evidence type="ECO:0000256" key="5">
    <source>
        <dbReference type="ARBA" id="ARBA00022617"/>
    </source>
</evidence>
<dbReference type="PANTHER" id="PTHR24292:SF54">
    <property type="entry name" value="CYP9F3-RELATED"/>
    <property type="match status" value="1"/>
</dbReference>
<dbReference type="AlphaFoldDB" id="A0A836FBW2"/>
<dbReference type="InterPro" id="IPR036396">
    <property type="entry name" value="Cyt_P450_sf"/>
</dbReference>
<dbReference type="GO" id="GO:0005789">
    <property type="term" value="C:endoplasmic reticulum membrane"/>
    <property type="evidence" value="ECO:0007669"/>
    <property type="project" value="UniProtKB-SubCell"/>
</dbReference>
<keyword evidence="14" id="KW-0812">Transmembrane</keyword>
<evidence type="ECO:0000313" key="16">
    <source>
        <dbReference type="Proteomes" id="UP000667349"/>
    </source>
</evidence>
<evidence type="ECO:0000256" key="7">
    <source>
        <dbReference type="ARBA" id="ARBA00022824"/>
    </source>
</evidence>
<dbReference type="CDD" id="cd11056">
    <property type="entry name" value="CYP6-like"/>
    <property type="match status" value="2"/>
</dbReference>
<evidence type="ECO:0000256" key="12">
    <source>
        <dbReference type="ARBA" id="ARBA00023136"/>
    </source>
</evidence>
<feature type="non-terminal residue" evidence="15">
    <location>
        <position position="1051"/>
    </location>
</feature>
<keyword evidence="14" id="KW-1133">Transmembrane helix</keyword>
<evidence type="ECO:0000256" key="1">
    <source>
        <dbReference type="ARBA" id="ARBA00001971"/>
    </source>
</evidence>
<comment type="similarity">
    <text evidence="4">Belongs to the cytochrome P450 family.</text>
</comment>
<dbReference type="PROSITE" id="PS00086">
    <property type="entry name" value="CYTOCHROME_P450"/>
    <property type="match status" value="2"/>
</dbReference>
<dbReference type="InterPro" id="IPR001128">
    <property type="entry name" value="Cyt_P450"/>
</dbReference>
<gene>
    <name evidence="15" type="primary">Cyp9e2_2</name>
    <name evidence="15" type="ORF">G6Z75_0003621</name>
</gene>
<dbReference type="GO" id="GO:0005506">
    <property type="term" value="F:iron ion binding"/>
    <property type="evidence" value="ECO:0007669"/>
    <property type="project" value="InterPro"/>
</dbReference>